<dbReference type="EC" id="4.2.1.1" evidence="2"/>
<dbReference type="PANTHER" id="PTHR11002:SF76">
    <property type="entry name" value="CARBONIC ANHYDRASE"/>
    <property type="match status" value="1"/>
</dbReference>
<evidence type="ECO:0000256" key="2">
    <source>
        <dbReference type="ARBA" id="ARBA00012925"/>
    </source>
</evidence>
<keyword evidence="3 7" id="KW-0479">Metal-binding</keyword>
<dbReference type="SUPFAM" id="SSF53056">
    <property type="entry name" value="beta-carbonic anhydrase, cab"/>
    <property type="match status" value="1"/>
</dbReference>
<feature type="binding site" evidence="7">
    <location>
        <position position="106"/>
    </location>
    <ligand>
        <name>Zn(2+)</name>
        <dbReference type="ChEBI" id="CHEBI:29105"/>
    </ligand>
</feature>
<dbReference type="PROSITE" id="PS00704">
    <property type="entry name" value="PROK_CO2_ANHYDRASE_1"/>
    <property type="match status" value="1"/>
</dbReference>
<dbReference type="CDD" id="cd00884">
    <property type="entry name" value="beta_CA_cladeB"/>
    <property type="match status" value="1"/>
</dbReference>
<evidence type="ECO:0000256" key="4">
    <source>
        <dbReference type="ARBA" id="ARBA00022833"/>
    </source>
</evidence>
<comment type="catalytic activity">
    <reaction evidence="6">
        <text>hydrogencarbonate + H(+) = CO2 + H2O</text>
        <dbReference type="Rhea" id="RHEA:10748"/>
        <dbReference type="ChEBI" id="CHEBI:15377"/>
        <dbReference type="ChEBI" id="CHEBI:15378"/>
        <dbReference type="ChEBI" id="CHEBI:16526"/>
        <dbReference type="ChEBI" id="CHEBI:17544"/>
        <dbReference type="EC" id="4.2.1.1"/>
    </reaction>
</comment>
<dbReference type="SMART" id="SM00947">
    <property type="entry name" value="Pro_CA"/>
    <property type="match status" value="1"/>
</dbReference>
<sequence length="207" mass="22402">MSAFVELLDGYHRFRRNDYQAHRGQWEELAQGQQPPVMIISCSDSRVDPATLFDTAPGQAFILRNVANLVPPFEPGSGHQGVASAIEYGVLGLKVRHIVVMGHAACGGIAAALNGVDLGHPDQGFVKDWIALVDEPRSEVMGDDSLTDKQTGLEMAAIRHSIANLRTYPYIAEGEKAGTLQLHGCHFAIGEARLSVLDENSGQFVPE</sequence>
<name>A0A839Z531_9SPHN</name>
<dbReference type="InterPro" id="IPR036874">
    <property type="entry name" value="Carbonic_anhydrase_sf"/>
</dbReference>
<dbReference type="Gene3D" id="3.40.1050.10">
    <property type="entry name" value="Carbonic anhydrase"/>
    <property type="match status" value="1"/>
</dbReference>
<comment type="similarity">
    <text evidence="1">Belongs to the beta-class carbonic anhydrase family.</text>
</comment>
<comment type="cofactor">
    <cofactor evidence="7">
        <name>Zn(2+)</name>
        <dbReference type="ChEBI" id="CHEBI:29105"/>
    </cofactor>
    <text evidence="7">Binds 1 zinc ion per subunit.</text>
</comment>
<evidence type="ECO:0000256" key="5">
    <source>
        <dbReference type="ARBA" id="ARBA00023239"/>
    </source>
</evidence>
<dbReference type="GO" id="GO:0008270">
    <property type="term" value="F:zinc ion binding"/>
    <property type="evidence" value="ECO:0007669"/>
    <property type="project" value="InterPro"/>
</dbReference>
<proteinExistence type="inferred from homology"/>
<dbReference type="GO" id="GO:0004089">
    <property type="term" value="F:carbonate dehydratase activity"/>
    <property type="evidence" value="ECO:0007669"/>
    <property type="project" value="UniProtKB-EC"/>
</dbReference>
<reference evidence="8 9" key="1">
    <citation type="submission" date="2020-08" db="EMBL/GenBank/DDBJ databases">
        <title>Genomic Encyclopedia of Type Strains, Phase IV (KMG-IV): sequencing the most valuable type-strain genomes for metagenomic binning, comparative biology and taxonomic classification.</title>
        <authorList>
            <person name="Goeker M."/>
        </authorList>
    </citation>
    <scope>NUCLEOTIDE SEQUENCE [LARGE SCALE GENOMIC DNA]</scope>
    <source>
        <strain evidence="8 9">DSM 24194</strain>
    </source>
</reference>
<evidence type="ECO:0000256" key="7">
    <source>
        <dbReference type="PIRSR" id="PIRSR601765-1"/>
    </source>
</evidence>
<feature type="binding site" evidence="7">
    <location>
        <position position="42"/>
    </location>
    <ligand>
        <name>Zn(2+)</name>
        <dbReference type="ChEBI" id="CHEBI:29105"/>
    </ligand>
</feature>
<dbReference type="Proteomes" id="UP000578569">
    <property type="component" value="Unassembled WGS sequence"/>
</dbReference>
<feature type="binding site" evidence="7">
    <location>
        <position position="44"/>
    </location>
    <ligand>
        <name>Zn(2+)</name>
        <dbReference type="ChEBI" id="CHEBI:29105"/>
    </ligand>
</feature>
<dbReference type="EMBL" id="JACICF010000001">
    <property type="protein sequence ID" value="MBB3763774.1"/>
    <property type="molecule type" value="Genomic_DNA"/>
</dbReference>
<evidence type="ECO:0000313" key="8">
    <source>
        <dbReference type="EMBL" id="MBB3763774.1"/>
    </source>
</evidence>
<keyword evidence="4 7" id="KW-0862">Zinc</keyword>
<evidence type="ECO:0000256" key="1">
    <source>
        <dbReference type="ARBA" id="ARBA00006217"/>
    </source>
</evidence>
<evidence type="ECO:0000256" key="3">
    <source>
        <dbReference type="ARBA" id="ARBA00022723"/>
    </source>
</evidence>
<evidence type="ECO:0000313" key="9">
    <source>
        <dbReference type="Proteomes" id="UP000578569"/>
    </source>
</evidence>
<dbReference type="RefSeq" id="WP_183933097.1">
    <property type="nucleotide sequence ID" value="NZ_JACICF010000001.1"/>
</dbReference>
<dbReference type="Pfam" id="PF00484">
    <property type="entry name" value="Pro_CA"/>
    <property type="match status" value="1"/>
</dbReference>
<dbReference type="InterPro" id="IPR015892">
    <property type="entry name" value="Carbonic_anhydrase_CS"/>
</dbReference>
<gene>
    <name evidence="8" type="ORF">FHS50_000797</name>
</gene>
<dbReference type="AlphaFoldDB" id="A0A839Z531"/>
<accession>A0A839Z531</accession>
<protein>
    <recommendedName>
        <fullName evidence="2">carbonic anhydrase</fullName>
        <ecNumber evidence="2">4.2.1.1</ecNumber>
    </recommendedName>
</protein>
<keyword evidence="5 8" id="KW-0456">Lyase</keyword>
<organism evidence="8 9">
    <name type="scientific">Sphingomicrobium lutaoense</name>
    <dbReference type="NCBI Taxonomy" id="515949"/>
    <lineage>
        <taxon>Bacteria</taxon>
        <taxon>Pseudomonadati</taxon>
        <taxon>Pseudomonadota</taxon>
        <taxon>Alphaproteobacteria</taxon>
        <taxon>Sphingomonadales</taxon>
        <taxon>Sphingomonadaceae</taxon>
        <taxon>Sphingomicrobium</taxon>
    </lineage>
</organism>
<dbReference type="InterPro" id="IPR001765">
    <property type="entry name" value="Carbonic_anhydrase"/>
</dbReference>
<dbReference type="GO" id="GO:0015976">
    <property type="term" value="P:carbon utilization"/>
    <property type="evidence" value="ECO:0007669"/>
    <property type="project" value="InterPro"/>
</dbReference>
<evidence type="ECO:0000256" key="6">
    <source>
        <dbReference type="ARBA" id="ARBA00048348"/>
    </source>
</evidence>
<dbReference type="PANTHER" id="PTHR11002">
    <property type="entry name" value="CARBONIC ANHYDRASE"/>
    <property type="match status" value="1"/>
</dbReference>
<comment type="caution">
    <text evidence="8">The sequence shown here is derived from an EMBL/GenBank/DDBJ whole genome shotgun (WGS) entry which is preliminary data.</text>
</comment>
<feature type="binding site" evidence="7">
    <location>
        <position position="103"/>
    </location>
    <ligand>
        <name>Zn(2+)</name>
        <dbReference type="ChEBI" id="CHEBI:29105"/>
    </ligand>
</feature>
<keyword evidence="9" id="KW-1185">Reference proteome</keyword>
<dbReference type="InterPro" id="IPR045066">
    <property type="entry name" value="Beta_CA_cladeB"/>
</dbReference>